<feature type="domain" description="EAL" evidence="2">
    <location>
        <begin position="421"/>
        <end position="676"/>
    </location>
</feature>
<comment type="caution">
    <text evidence="5">The sequence shown here is derived from an EMBL/GenBank/DDBJ whole genome shotgun (WGS) entry which is preliminary data.</text>
</comment>
<accession>A0ABU9K7Y3</accession>
<evidence type="ECO:0000313" key="6">
    <source>
        <dbReference type="Proteomes" id="UP001389717"/>
    </source>
</evidence>
<dbReference type="Proteomes" id="UP001389717">
    <property type="component" value="Unassembled WGS sequence"/>
</dbReference>
<dbReference type="PANTHER" id="PTHR33121">
    <property type="entry name" value="CYCLIC DI-GMP PHOSPHODIESTERASE PDEF"/>
    <property type="match status" value="1"/>
</dbReference>
<dbReference type="InterPro" id="IPR029787">
    <property type="entry name" value="Nucleotide_cyclase"/>
</dbReference>
<sequence>MFSLPDSQDIHILQGEFSLPMVVLSIVIACCASYTSLSMNQRMQQNSFFHKSFWLLLASVAMGLGIWSMHFIGMSAFMLPVSMTYDLFLTIVSVFPAVFASYLAFYFANRKNTGHFPSIIAGLIMGAGISAMHYIGMAAMVMEVEHVYKPWILFASVLIAVIVSYVALFIFSTLQKYMGNQLIKIVTSILMGLAITSMHYTGMAAVVFYTEDGLHSGTHEMHRMDMPLFVVVVTIGIFVLLAISSLASLLDRYVDYRLHHFDALTLLPNQRQFEQDLKASKTAGSLAIIHLHDLEKWISGYGYTFGDRVIKAVGEIIADLKAGTSKVYRIEGNRFAIYHSEEHEFEKLKASMEKVLSELKKPLLIDNYRIVIEMVCSLSHSNNKEAKQLFSNTMAVLQHSSTTYQHQIIEYDPDIHTYSFERQIVQDINRAIDSNELFMVYQPKVWPGTGDVTGVEALLRWNHPVQGMISPGVFIPVLEKSGKIFEVTDWVIENVCRQVSLWLEEGVAFKQVSINIPGPYVTSSRLLNVLNDNLMKYQLDSRFIELEITETSVIHDIDNAITAVGRFRDMGLSVALDDFGTGLSSLSYLRKIPITTIKIDKSFVDGVPLSEKDSALLRAIITLCTSLKLKVVIEGVETQEQIDFITSMVETPYIQGYYFSPPLPEGEFTDWLNEREVVERPGSILSL</sequence>
<dbReference type="InterPro" id="IPR050706">
    <property type="entry name" value="Cyclic-di-GMP_PDE-like"/>
</dbReference>
<dbReference type="Gene3D" id="3.20.20.450">
    <property type="entry name" value="EAL domain"/>
    <property type="match status" value="1"/>
</dbReference>
<dbReference type="PROSITE" id="PS50924">
    <property type="entry name" value="MHYT"/>
    <property type="match status" value="1"/>
</dbReference>
<evidence type="ECO:0000313" key="5">
    <source>
        <dbReference type="EMBL" id="MEL3972133.1"/>
    </source>
</evidence>
<evidence type="ECO:0000256" key="1">
    <source>
        <dbReference type="PROSITE-ProRule" id="PRU00244"/>
    </source>
</evidence>
<keyword evidence="1" id="KW-0472">Membrane</keyword>
<dbReference type="PANTHER" id="PTHR33121:SF79">
    <property type="entry name" value="CYCLIC DI-GMP PHOSPHODIESTERASE PDED-RELATED"/>
    <property type="match status" value="1"/>
</dbReference>
<dbReference type="SUPFAM" id="SSF55073">
    <property type="entry name" value="Nucleotide cyclase"/>
    <property type="match status" value="1"/>
</dbReference>
<dbReference type="SMART" id="SM00267">
    <property type="entry name" value="GGDEF"/>
    <property type="match status" value="1"/>
</dbReference>
<reference evidence="5 6" key="1">
    <citation type="submission" date="2024-04" db="EMBL/GenBank/DDBJ databases">
        <title>Bacillus oryzaecorticis sp. nov., a moderately halophilic bacterium isolated from rice husks.</title>
        <authorList>
            <person name="Zhu H.-S."/>
        </authorList>
    </citation>
    <scope>NUCLEOTIDE SEQUENCE [LARGE SCALE GENOMIC DNA]</scope>
    <source>
        <strain evidence="5 6">ZC255</strain>
    </source>
</reference>
<proteinExistence type="predicted"/>
<dbReference type="InterPro" id="IPR043128">
    <property type="entry name" value="Rev_trsase/Diguanyl_cyclase"/>
</dbReference>
<feature type="transmembrane region" description="Helical" evidence="1">
    <location>
        <begin position="53"/>
        <end position="81"/>
    </location>
</feature>
<feature type="transmembrane region" description="Helical" evidence="1">
    <location>
        <begin position="87"/>
        <end position="107"/>
    </location>
</feature>
<keyword evidence="1" id="KW-0812">Transmembrane</keyword>
<dbReference type="PROSITE" id="PS50887">
    <property type="entry name" value="GGDEF"/>
    <property type="match status" value="1"/>
</dbReference>
<keyword evidence="6" id="KW-1185">Reference proteome</keyword>
<evidence type="ECO:0000259" key="4">
    <source>
        <dbReference type="PROSITE" id="PS50924"/>
    </source>
</evidence>
<dbReference type="InterPro" id="IPR005330">
    <property type="entry name" value="MHYT_dom"/>
</dbReference>
<dbReference type="Gene3D" id="3.30.70.270">
    <property type="match status" value="1"/>
</dbReference>
<dbReference type="RefSeq" id="WP_341982111.1">
    <property type="nucleotide sequence ID" value="NZ_JBBYAF010000011.1"/>
</dbReference>
<feature type="transmembrane region" description="Helical" evidence="1">
    <location>
        <begin position="228"/>
        <end position="250"/>
    </location>
</feature>
<protein>
    <submittedName>
        <fullName evidence="5">EAL domain-containing protein</fullName>
    </submittedName>
</protein>
<dbReference type="InterPro" id="IPR000160">
    <property type="entry name" value="GGDEF_dom"/>
</dbReference>
<dbReference type="Pfam" id="PF03707">
    <property type="entry name" value="MHYT"/>
    <property type="match status" value="3"/>
</dbReference>
<dbReference type="CDD" id="cd01948">
    <property type="entry name" value="EAL"/>
    <property type="match status" value="1"/>
</dbReference>
<feature type="transmembrane region" description="Helical" evidence="1">
    <location>
        <begin position="119"/>
        <end position="139"/>
    </location>
</feature>
<dbReference type="PROSITE" id="PS50883">
    <property type="entry name" value="EAL"/>
    <property type="match status" value="1"/>
</dbReference>
<organism evidence="5 6">
    <name type="scientific">Rossellomorea oryzaecorticis</name>
    <dbReference type="NCBI Taxonomy" id="1396505"/>
    <lineage>
        <taxon>Bacteria</taxon>
        <taxon>Bacillati</taxon>
        <taxon>Bacillota</taxon>
        <taxon>Bacilli</taxon>
        <taxon>Bacillales</taxon>
        <taxon>Bacillaceae</taxon>
        <taxon>Rossellomorea</taxon>
    </lineage>
</organism>
<dbReference type="SUPFAM" id="SSF141868">
    <property type="entry name" value="EAL domain-like"/>
    <property type="match status" value="1"/>
</dbReference>
<dbReference type="Pfam" id="PF00990">
    <property type="entry name" value="GGDEF"/>
    <property type="match status" value="1"/>
</dbReference>
<feature type="transmembrane region" description="Helical" evidence="1">
    <location>
        <begin position="151"/>
        <end position="171"/>
    </location>
</feature>
<dbReference type="SMART" id="SM00052">
    <property type="entry name" value="EAL"/>
    <property type="match status" value="1"/>
</dbReference>
<name>A0ABU9K7Y3_9BACI</name>
<dbReference type="InterPro" id="IPR001633">
    <property type="entry name" value="EAL_dom"/>
</dbReference>
<feature type="domain" description="GGDEF" evidence="3">
    <location>
        <begin position="282"/>
        <end position="413"/>
    </location>
</feature>
<dbReference type="Pfam" id="PF00563">
    <property type="entry name" value="EAL"/>
    <property type="match status" value="1"/>
</dbReference>
<evidence type="ECO:0000259" key="2">
    <source>
        <dbReference type="PROSITE" id="PS50883"/>
    </source>
</evidence>
<feature type="domain" description="MHYT" evidence="4">
    <location>
        <begin position="17"/>
        <end position="209"/>
    </location>
</feature>
<evidence type="ECO:0000259" key="3">
    <source>
        <dbReference type="PROSITE" id="PS50887"/>
    </source>
</evidence>
<keyword evidence="1" id="KW-1133">Transmembrane helix</keyword>
<gene>
    <name evidence="5" type="ORF">AAEO50_07565</name>
</gene>
<dbReference type="InterPro" id="IPR035919">
    <property type="entry name" value="EAL_sf"/>
</dbReference>
<feature type="transmembrane region" description="Helical" evidence="1">
    <location>
        <begin position="183"/>
        <end position="208"/>
    </location>
</feature>
<dbReference type="EMBL" id="JBBYAF010000011">
    <property type="protein sequence ID" value="MEL3972133.1"/>
    <property type="molecule type" value="Genomic_DNA"/>
</dbReference>
<feature type="transmembrane region" description="Helical" evidence="1">
    <location>
        <begin position="12"/>
        <end position="32"/>
    </location>
</feature>